<dbReference type="InterPro" id="IPR022013">
    <property type="entry name" value="CBP"/>
</dbReference>
<evidence type="ECO:0000256" key="1">
    <source>
        <dbReference type="SAM" id="SignalP"/>
    </source>
</evidence>
<dbReference type="Proteomes" id="UP001219525">
    <property type="component" value="Unassembled WGS sequence"/>
</dbReference>
<evidence type="ECO:0000259" key="2">
    <source>
        <dbReference type="Pfam" id="PF12192"/>
    </source>
</evidence>
<dbReference type="Pfam" id="PF12192">
    <property type="entry name" value="CBP"/>
    <property type="match status" value="1"/>
</dbReference>
<evidence type="ECO:0000313" key="4">
    <source>
        <dbReference type="Proteomes" id="UP001219525"/>
    </source>
</evidence>
<sequence length="124" mass="11872">MQFSLVALVALFAAGAAAAPAPLFLRDGTCDIKTCVLALAPTVVGCGSAAAQLGADPVSDAGCLISAATDVNSFPASCDGCAEQFGVSDAISSAAGDVESAAGDVAGDVESGVSDLGNDISGLF</sequence>
<reference evidence="3" key="1">
    <citation type="submission" date="2023-03" db="EMBL/GenBank/DDBJ databases">
        <title>Massive genome expansion in bonnet fungi (Mycena s.s.) driven by repeated elements and novel gene families across ecological guilds.</title>
        <authorList>
            <consortium name="Lawrence Berkeley National Laboratory"/>
            <person name="Harder C.B."/>
            <person name="Miyauchi S."/>
            <person name="Viragh M."/>
            <person name="Kuo A."/>
            <person name="Thoen E."/>
            <person name="Andreopoulos B."/>
            <person name="Lu D."/>
            <person name="Skrede I."/>
            <person name="Drula E."/>
            <person name="Henrissat B."/>
            <person name="Morin E."/>
            <person name="Kohler A."/>
            <person name="Barry K."/>
            <person name="LaButti K."/>
            <person name="Morin E."/>
            <person name="Salamov A."/>
            <person name="Lipzen A."/>
            <person name="Mereny Z."/>
            <person name="Hegedus B."/>
            <person name="Baldrian P."/>
            <person name="Stursova M."/>
            <person name="Weitz H."/>
            <person name="Taylor A."/>
            <person name="Grigoriev I.V."/>
            <person name="Nagy L.G."/>
            <person name="Martin F."/>
            <person name="Kauserud H."/>
        </authorList>
    </citation>
    <scope>NUCLEOTIDE SEQUENCE</scope>
    <source>
        <strain evidence="3">9144</strain>
    </source>
</reference>
<gene>
    <name evidence="3" type="ORF">GGX14DRAFT_620951</name>
</gene>
<dbReference type="EMBL" id="JARJCW010000023">
    <property type="protein sequence ID" value="KAJ7212638.1"/>
    <property type="molecule type" value="Genomic_DNA"/>
</dbReference>
<feature type="chain" id="PRO_5042045870" description="Fungal calcium binding protein domain-containing protein" evidence="1">
    <location>
        <begin position="19"/>
        <end position="124"/>
    </location>
</feature>
<dbReference type="AlphaFoldDB" id="A0AAD6VKR9"/>
<keyword evidence="1" id="KW-0732">Signal</keyword>
<protein>
    <recommendedName>
        <fullName evidence="2">Fungal calcium binding protein domain-containing protein</fullName>
    </recommendedName>
</protein>
<keyword evidence="4" id="KW-1185">Reference proteome</keyword>
<name>A0AAD6VKR9_9AGAR</name>
<accession>A0AAD6VKR9</accession>
<organism evidence="3 4">
    <name type="scientific">Mycena pura</name>
    <dbReference type="NCBI Taxonomy" id="153505"/>
    <lineage>
        <taxon>Eukaryota</taxon>
        <taxon>Fungi</taxon>
        <taxon>Dikarya</taxon>
        <taxon>Basidiomycota</taxon>
        <taxon>Agaricomycotina</taxon>
        <taxon>Agaricomycetes</taxon>
        <taxon>Agaricomycetidae</taxon>
        <taxon>Agaricales</taxon>
        <taxon>Marasmiineae</taxon>
        <taxon>Mycenaceae</taxon>
        <taxon>Mycena</taxon>
    </lineage>
</organism>
<comment type="caution">
    <text evidence="3">The sequence shown here is derived from an EMBL/GenBank/DDBJ whole genome shotgun (WGS) entry which is preliminary data.</text>
</comment>
<dbReference type="Gene3D" id="1.10.1740.120">
    <property type="match status" value="1"/>
</dbReference>
<evidence type="ECO:0000313" key="3">
    <source>
        <dbReference type="EMBL" id="KAJ7212638.1"/>
    </source>
</evidence>
<proteinExistence type="predicted"/>
<feature type="signal peptide" evidence="1">
    <location>
        <begin position="1"/>
        <end position="18"/>
    </location>
</feature>
<feature type="domain" description="Fungal calcium binding protein" evidence="2">
    <location>
        <begin position="27"/>
        <end position="81"/>
    </location>
</feature>